<comment type="subcellular location">
    <subcellularLocation>
        <location evidence="1">Nucleus</location>
    </subcellularLocation>
</comment>
<evidence type="ECO:0000256" key="6">
    <source>
        <dbReference type="SAM" id="Coils"/>
    </source>
</evidence>
<dbReference type="SMART" id="SM00432">
    <property type="entry name" value="MADS"/>
    <property type="match status" value="1"/>
</dbReference>
<dbReference type="GO" id="GO:0005634">
    <property type="term" value="C:nucleus"/>
    <property type="evidence" value="ECO:0007669"/>
    <property type="project" value="UniProtKB-SubCell"/>
</dbReference>
<dbReference type="OrthoDB" id="2284405at2759"/>
<dbReference type="GO" id="GO:0000978">
    <property type="term" value="F:RNA polymerase II cis-regulatory region sequence-specific DNA binding"/>
    <property type="evidence" value="ECO:0007669"/>
    <property type="project" value="TreeGrafter"/>
</dbReference>
<dbReference type="PhylomeDB" id="V7APX2"/>
<keyword evidence="5" id="KW-0539">Nucleus</keyword>
<dbReference type="GO" id="GO:0000981">
    <property type="term" value="F:DNA-binding transcription factor activity, RNA polymerase II-specific"/>
    <property type="evidence" value="ECO:0007669"/>
    <property type="project" value="TreeGrafter"/>
</dbReference>
<dbReference type="InterPro" id="IPR002100">
    <property type="entry name" value="TF_MADSbox"/>
</dbReference>
<dbReference type="EMBL" id="CM002297">
    <property type="protein sequence ID" value="ESW07370.1"/>
    <property type="molecule type" value="Genomic_DNA"/>
</dbReference>
<dbReference type="GO" id="GO:0046983">
    <property type="term" value="F:protein dimerization activity"/>
    <property type="evidence" value="ECO:0007669"/>
    <property type="project" value="InterPro"/>
</dbReference>
<dbReference type="PROSITE" id="PS50066">
    <property type="entry name" value="MADS_BOX_2"/>
    <property type="match status" value="1"/>
</dbReference>
<evidence type="ECO:0000259" key="8">
    <source>
        <dbReference type="PROSITE" id="PS50066"/>
    </source>
</evidence>
<protein>
    <recommendedName>
        <fullName evidence="8">MADS-box domain-containing protein</fullName>
    </recommendedName>
</protein>
<keyword evidence="10" id="KW-1185">Reference proteome</keyword>
<gene>
    <name evidence="9" type="ORF">PHAVU_010G124300g</name>
</gene>
<keyword evidence="2" id="KW-0805">Transcription regulation</keyword>
<evidence type="ECO:0000313" key="10">
    <source>
        <dbReference type="Proteomes" id="UP000000226"/>
    </source>
</evidence>
<dbReference type="PANTHER" id="PTHR11945:SF448">
    <property type="entry name" value="MADS-BOX TRANSCRIPTION FACTOR FAMILY PROTEIN"/>
    <property type="match status" value="1"/>
</dbReference>
<dbReference type="SUPFAM" id="SSF55455">
    <property type="entry name" value="SRF-like"/>
    <property type="match status" value="1"/>
</dbReference>
<evidence type="ECO:0000256" key="4">
    <source>
        <dbReference type="ARBA" id="ARBA00023163"/>
    </source>
</evidence>
<evidence type="ECO:0000313" key="9">
    <source>
        <dbReference type="EMBL" id="ESW07370.1"/>
    </source>
</evidence>
<keyword evidence="3" id="KW-0238">DNA-binding</keyword>
<feature type="region of interest" description="Disordered" evidence="7">
    <location>
        <begin position="1"/>
        <end position="26"/>
    </location>
</feature>
<dbReference type="Proteomes" id="UP000000226">
    <property type="component" value="Chromosome 10"/>
</dbReference>
<dbReference type="eggNOG" id="KOG0014">
    <property type="taxonomic scope" value="Eukaryota"/>
</dbReference>
<dbReference type="PRINTS" id="PR00404">
    <property type="entry name" value="MADSDOMAIN"/>
</dbReference>
<evidence type="ECO:0000256" key="2">
    <source>
        <dbReference type="ARBA" id="ARBA00023015"/>
    </source>
</evidence>
<dbReference type="SMR" id="V7APX2"/>
<keyword evidence="6" id="KW-0175">Coiled coil</keyword>
<dbReference type="InterPro" id="IPR036879">
    <property type="entry name" value="TF_MADSbox_sf"/>
</dbReference>
<evidence type="ECO:0000256" key="3">
    <source>
        <dbReference type="ARBA" id="ARBA00023125"/>
    </source>
</evidence>
<dbReference type="Gramene" id="ESW07370">
    <property type="protein sequence ID" value="ESW07370"/>
    <property type="gene ID" value="PHAVU_010G124300g"/>
</dbReference>
<dbReference type="PANTHER" id="PTHR11945">
    <property type="entry name" value="MADS BOX PROTEIN"/>
    <property type="match status" value="1"/>
</dbReference>
<dbReference type="Pfam" id="PF00319">
    <property type="entry name" value="SRF-TF"/>
    <property type="match status" value="1"/>
</dbReference>
<organism evidence="9 10">
    <name type="scientific">Phaseolus vulgaris</name>
    <name type="common">Kidney bean</name>
    <name type="synonym">French bean</name>
    <dbReference type="NCBI Taxonomy" id="3885"/>
    <lineage>
        <taxon>Eukaryota</taxon>
        <taxon>Viridiplantae</taxon>
        <taxon>Streptophyta</taxon>
        <taxon>Embryophyta</taxon>
        <taxon>Tracheophyta</taxon>
        <taxon>Spermatophyta</taxon>
        <taxon>Magnoliopsida</taxon>
        <taxon>eudicotyledons</taxon>
        <taxon>Gunneridae</taxon>
        <taxon>Pentapetalae</taxon>
        <taxon>rosids</taxon>
        <taxon>fabids</taxon>
        <taxon>Fabales</taxon>
        <taxon>Fabaceae</taxon>
        <taxon>Papilionoideae</taxon>
        <taxon>50 kb inversion clade</taxon>
        <taxon>NPAAA clade</taxon>
        <taxon>indigoferoid/millettioid clade</taxon>
        <taxon>Phaseoleae</taxon>
        <taxon>Phaseolus</taxon>
    </lineage>
</organism>
<evidence type="ECO:0000256" key="5">
    <source>
        <dbReference type="ARBA" id="ARBA00023242"/>
    </source>
</evidence>
<dbReference type="OMA" id="THARVKC"/>
<dbReference type="Gene3D" id="3.40.1810.10">
    <property type="entry name" value="Transcription factor, MADS-box"/>
    <property type="match status" value="1"/>
</dbReference>
<evidence type="ECO:0000256" key="1">
    <source>
        <dbReference type="ARBA" id="ARBA00004123"/>
    </source>
</evidence>
<feature type="domain" description="MADS-box" evidence="8">
    <location>
        <begin position="15"/>
        <end position="75"/>
    </location>
</feature>
<proteinExistence type="predicted"/>
<feature type="coiled-coil region" evidence="6">
    <location>
        <begin position="106"/>
        <end position="136"/>
    </location>
</feature>
<dbReference type="AlphaFoldDB" id="V7APX2"/>
<evidence type="ECO:0000256" key="7">
    <source>
        <dbReference type="SAM" id="MobiDB-lite"/>
    </source>
</evidence>
<feature type="compositionally biased region" description="Polar residues" evidence="7">
    <location>
        <begin position="1"/>
        <end position="15"/>
    </location>
</feature>
<name>V7APX2_PHAVU</name>
<reference evidence="10" key="1">
    <citation type="journal article" date="2014" name="Nat. Genet.">
        <title>A reference genome for common bean and genome-wide analysis of dual domestications.</title>
        <authorList>
            <person name="Schmutz J."/>
            <person name="McClean P.E."/>
            <person name="Mamidi S."/>
            <person name="Wu G.A."/>
            <person name="Cannon S.B."/>
            <person name="Grimwood J."/>
            <person name="Jenkins J."/>
            <person name="Shu S."/>
            <person name="Song Q."/>
            <person name="Chavarro C."/>
            <person name="Torres-Torres M."/>
            <person name="Geffroy V."/>
            <person name="Moghaddam S.M."/>
            <person name="Gao D."/>
            <person name="Abernathy B."/>
            <person name="Barry K."/>
            <person name="Blair M."/>
            <person name="Brick M.A."/>
            <person name="Chovatia M."/>
            <person name="Gepts P."/>
            <person name="Goodstein D.M."/>
            <person name="Gonzales M."/>
            <person name="Hellsten U."/>
            <person name="Hyten D.L."/>
            <person name="Jia G."/>
            <person name="Kelly J.D."/>
            <person name="Kudrna D."/>
            <person name="Lee R."/>
            <person name="Richard M.M."/>
            <person name="Miklas P.N."/>
            <person name="Osorno J.M."/>
            <person name="Rodrigues J."/>
            <person name="Thareau V."/>
            <person name="Urrea C.A."/>
            <person name="Wang M."/>
            <person name="Yu Y."/>
            <person name="Zhang M."/>
            <person name="Wing R.A."/>
            <person name="Cregan P.B."/>
            <person name="Rokhsar D.S."/>
            <person name="Jackson S.A."/>
        </authorList>
    </citation>
    <scope>NUCLEOTIDE SEQUENCE [LARGE SCALE GENOMIC DNA]</scope>
    <source>
        <strain evidence="10">cv. G19833</strain>
    </source>
</reference>
<accession>V7APX2</accession>
<sequence>MAPSSKANNGTTPNSRKGKIEMKEDEQRKRRCVTFSKRKLGLFNKLTELSLLCKAELALIITSQNGKVYSCGYPNTDAVLHRYITGGPSQHCSGTSEKEKEKEKFLEKQRLEYESVQDKLKEKQKQLKEMKGAEKNSSCFPPWWNLSTEDMGLEDLEQFKTSLENLKVNLITTLQEKKLQNLH</sequence>
<keyword evidence="4" id="KW-0804">Transcription</keyword>